<sequence length="280" mass="32065">MTVTSEQPEKDYNLHDVVLNFFVGSILPSQSRVMGNWSPCIKTSTHENGQHQHLLSFIHHNWKPIENCRTSRLVKRNCPWFFYGRKWRPCGPQEKLTRFIRCATELKEAGIKFKRVYRIIVTDICFENGTMNMPQLEITGETESIFRNLIVYEQYFAPSDEVKLVSQYIKFMDGLILPKGCGITFSDAIRLRTLLGEGLCSIVPTVQGMLILLSIFLTGSNEHPEIQVNSLFVNNIHYTLKFTTSTKSSASPATKNECNCRQESNLQPPPRIQPGFDEIL</sequence>
<evidence type="ECO:0000313" key="1">
    <source>
        <dbReference type="EMBL" id="KAJ0027291.1"/>
    </source>
</evidence>
<protein>
    <submittedName>
        <fullName evidence="1">Uncharacterized protein</fullName>
    </submittedName>
</protein>
<gene>
    <name evidence="1" type="ORF">Pint_36237</name>
</gene>
<evidence type="ECO:0000313" key="2">
    <source>
        <dbReference type="Proteomes" id="UP001163603"/>
    </source>
</evidence>
<name>A0ACC0XYU8_9ROSI</name>
<proteinExistence type="predicted"/>
<dbReference type="EMBL" id="CM047744">
    <property type="protein sequence ID" value="KAJ0027291.1"/>
    <property type="molecule type" value="Genomic_DNA"/>
</dbReference>
<accession>A0ACC0XYU8</accession>
<dbReference type="Proteomes" id="UP001163603">
    <property type="component" value="Chromosome 9"/>
</dbReference>
<comment type="caution">
    <text evidence="1">The sequence shown here is derived from an EMBL/GenBank/DDBJ whole genome shotgun (WGS) entry which is preliminary data.</text>
</comment>
<keyword evidence="2" id="KW-1185">Reference proteome</keyword>
<reference evidence="2" key="1">
    <citation type="journal article" date="2023" name="G3 (Bethesda)">
        <title>Genome assembly and association tests identify interacting loci associated with vigor, precocity, and sex in interspecific pistachio rootstocks.</title>
        <authorList>
            <person name="Palmer W."/>
            <person name="Jacygrad E."/>
            <person name="Sagayaradj S."/>
            <person name="Cavanaugh K."/>
            <person name="Han R."/>
            <person name="Bertier L."/>
            <person name="Beede B."/>
            <person name="Kafkas S."/>
            <person name="Golino D."/>
            <person name="Preece J."/>
            <person name="Michelmore R."/>
        </authorList>
    </citation>
    <scope>NUCLEOTIDE SEQUENCE [LARGE SCALE GENOMIC DNA]</scope>
</reference>
<organism evidence="1 2">
    <name type="scientific">Pistacia integerrima</name>
    <dbReference type="NCBI Taxonomy" id="434235"/>
    <lineage>
        <taxon>Eukaryota</taxon>
        <taxon>Viridiplantae</taxon>
        <taxon>Streptophyta</taxon>
        <taxon>Embryophyta</taxon>
        <taxon>Tracheophyta</taxon>
        <taxon>Spermatophyta</taxon>
        <taxon>Magnoliopsida</taxon>
        <taxon>eudicotyledons</taxon>
        <taxon>Gunneridae</taxon>
        <taxon>Pentapetalae</taxon>
        <taxon>rosids</taxon>
        <taxon>malvids</taxon>
        <taxon>Sapindales</taxon>
        <taxon>Anacardiaceae</taxon>
        <taxon>Pistacia</taxon>
    </lineage>
</organism>